<name>G5AHN6_PHYSP</name>
<dbReference type="KEGG" id="psoj:PHYSODRAFT_419095"/>
<dbReference type="EMBL" id="JH159171">
    <property type="protein sequence ID" value="EGZ04957.1"/>
    <property type="molecule type" value="Genomic_DNA"/>
</dbReference>
<dbReference type="SMR" id="G5AHN6"/>
<dbReference type="InterPro" id="IPR002880">
    <property type="entry name" value="Pyrv_Fd/Flavodoxin_OxRdtase_N"/>
</dbReference>
<dbReference type="InterPro" id="IPR029061">
    <property type="entry name" value="THDP-binding"/>
</dbReference>
<dbReference type="GeneID" id="20652049"/>
<dbReference type="Proteomes" id="UP000002640">
    <property type="component" value="Unassembled WGS sequence"/>
</dbReference>
<accession>G5AHN6</accession>
<dbReference type="GO" id="GO:0016491">
    <property type="term" value="F:oxidoreductase activity"/>
    <property type="evidence" value="ECO:0007669"/>
    <property type="project" value="UniProtKB-KW"/>
</dbReference>
<evidence type="ECO:0000313" key="3">
    <source>
        <dbReference type="EMBL" id="EGZ04957.1"/>
    </source>
</evidence>
<organism evidence="3 4">
    <name type="scientific">Phytophthora sojae (strain P6497)</name>
    <name type="common">Soybean stem and root rot agent</name>
    <name type="synonym">Phytophthora megasperma f. sp. glycines</name>
    <dbReference type="NCBI Taxonomy" id="1094619"/>
    <lineage>
        <taxon>Eukaryota</taxon>
        <taxon>Sar</taxon>
        <taxon>Stramenopiles</taxon>
        <taxon>Oomycota</taxon>
        <taxon>Peronosporomycetes</taxon>
        <taxon>Peronosporales</taxon>
        <taxon>Peronosporaceae</taxon>
        <taxon>Phytophthora</taxon>
    </lineage>
</organism>
<sequence>RPVTLEILPGAADAVRGALAVGASSAALIPSHKLPLFLPSLFQPAQGSATSTPAVFHVACESICCDMTMVSAVEEATGVTPTRASVRSGALLLNSASPQECHDLTVVAHVAAQRLHKLRVHFYDGARVARELAKVDTLTEESIETL</sequence>
<gene>
    <name evidence="3" type="ORF">PHYSODRAFT_419095</name>
</gene>
<feature type="non-terminal residue" evidence="3">
    <location>
        <position position="146"/>
    </location>
</feature>
<reference evidence="3 4" key="1">
    <citation type="journal article" date="2006" name="Science">
        <title>Phytophthora genome sequences uncover evolutionary origins and mechanisms of pathogenesis.</title>
        <authorList>
            <person name="Tyler B.M."/>
            <person name="Tripathy S."/>
            <person name="Zhang X."/>
            <person name="Dehal P."/>
            <person name="Jiang R.H."/>
            <person name="Aerts A."/>
            <person name="Arredondo F.D."/>
            <person name="Baxter L."/>
            <person name="Bensasson D."/>
            <person name="Beynon J.L."/>
            <person name="Chapman J."/>
            <person name="Damasceno C.M."/>
            <person name="Dorrance A.E."/>
            <person name="Dou D."/>
            <person name="Dickerman A.W."/>
            <person name="Dubchak I.L."/>
            <person name="Garbelotto M."/>
            <person name="Gijzen M."/>
            <person name="Gordon S.G."/>
            <person name="Govers F."/>
            <person name="Grunwald N.J."/>
            <person name="Huang W."/>
            <person name="Ivors K.L."/>
            <person name="Jones R.W."/>
            <person name="Kamoun S."/>
            <person name="Krampis K."/>
            <person name="Lamour K.H."/>
            <person name="Lee M.K."/>
            <person name="McDonald W.H."/>
            <person name="Medina M."/>
            <person name="Meijer H.J."/>
            <person name="Nordberg E.K."/>
            <person name="Maclean D.J."/>
            <person name="Ospina-Giraldo M.D."/>
            <person name="Morris P.F."/>
            <person name="Phuntumart V."/>
            <person name="Putnam N.H."/>
            <person name="Rash S."/>
            <person name="Rose J.K."/>
            <person name="Sakihama Y."/>
            <person name="Salamov A.A."/>
            <person name="Savidor A."/>
            <person name="Scheuring C.F."/>
            <person name="Smith B.M."/>
            <person name="Sobral B.W."/>
            <person name="Terry A."/>
            <person name="Torto-Alalibo T.A."/>
            <person name="Win J."/>
            <person name="Xu Z."/>
            <person name="Zhang H."/>
            <person name="Grigoriev I.V."/>
            <person name="Rokhsar D.S."/>
            <person name="Boore J.L."/>
        </authorList>
    </citation>
    <scope>NUCLEOTIDE SEQUENCE [LARGE SCALE GENOMIC DNA]</scope>
    <source>
        <strain evidence="3 4">P6497</strain>
    </source>
</reference>
<dbReference type="InterPro" id="IPR050722">
    <property type="entry name" value="Pyruvate:ferred/Flavod_OxRd"/>
</dbReference>
<dbReference type="Pfam" id="PF01855">
    <property type="entry name" value="POR_N"/>
    <property type="match status" value="1"/>
</dbReference>
<dbReference type="PANTHER" id="PTHR32154">
    <property type="entry name" value="PYRUVATE-FLAVODOXIN OXIDOREDUCTASE-RELATED"/>
    <property type="match status" value="1"/>
</dbReference>
<keyword evidence="1" id="KW-0560">Oxidoreductase</keyword>
<feature type="domain" description="Pyruvate flavodoxin/ferredoxin oxidoreductase pyrimidine binding" evidence="2">
    <location>
        <begin position="10"/>
        <end position="142"/>
    </location>
</feature>
<dbReference type="AlphaFoldDB" id="G5AHN6"/>
<evidence type="ECO:0000313" key="4">
    <source>
        <dbReference type="Proteomes" id="UP000002640"/>
    </source>
</evidence>
<keyword evidence="4" id="KW-1185">Reference proteome</keyword>
<evidence type="ECO:0000256" key="1">
    <source>
        <dbReference type="ARBA" id="ARBA00023002"/>
    </source>
</evidence>
<proteinExistence type="predicted"/>
<protein>
    <recommendedName>
        <fullName evidence="2">Pyruvate flavodoxin/ferredoxin oxidoreductase pyrimidine binding domain-containing protein</fullName>
    </recommendedName>
</protein>
<dbReference type="InParanoid" id="G5AHN6"/>
<dbReference type="PANTHER" id="PTHR32154:SF0">
    <property type="entry name" value="PYRUVATE-FLAVODOXIN OXIDOREDUCTASE-RELATED"/>
    <property type="match status" value="1"/>
</dbReference>
<feature type="non-terminal residue" evidence="3">
    <location>
        <position position="1"/>
    </location>
</feature>
<dbReference type="Gene3D" id="3.40.50.970">
    <property type="match status" value="1"/>
</dbReference>
<dbReference type="RefSeq" id="XP_009539587.1">
    <property type="nucleotide sequence ID" value="XM_009541292.1"/>
</dbReference>
<dbReference type="GO" id="GO:0006979">
    <property type="term" value="P:response to oxidative stress"/>
    <property type="evidence" value="ECO:0007669"/>
    <property type="project" value="TreeGrafter"/>
</dbReference>
<dbReference type="SUPFAM" id="SSF52518">
    <property type="entry name" value="Thiamin diphosphate-binding fold (THDP-binding)"/>
    <property type="match status" value="1"/>
</dbReference>
<evidence type="ECO:0000259" key="2">
    <source>
        <dbReference type="Pfam" id="PF01855"/>
    </source>
</evidence>
<dbReference type="STRING" id="1094619.G5AHN6"/>